<dbReference type="SUPFAM" id="SSF53474">
    <property type="entry name" value="alpha/beta-Hydrolases"/>
    <property type="match status" value="1"/>
</dbReference>
<feature type="chain" id="PRO_5039937306" description="Carboxylesterase type B domain-containing protein" evidence="2">
    <location>
        <begin position="24"/>
        <end position="108"/>
    </location>
</feature>
<evidence type="ECO:0000313" key="5">
    <source>
        <dbReference type="Proteomes" id="UP001107558"/>
    </source>
</evidence>
<evidence type="ECO:0000256" key="1">
    <source>
        <dbReference type="ARBA" id="ARBA00023180"/>
    </source>
</evidence>
<proteinExistence type="predicted"/>
<evidence type="ECO:0000313" key="4">
    <source>
        <dbReference type="EMBL" id="KAG5679082.1"/>
    </source>
</evidence>
<dbReference type="AlphaFoldDB" id="A0A9J6CAJ2"/>
<dbReference type="InterPro" id="IPR002018">
    <property type="entry name" value="CarbesteraseB"/>
</dbReference>
<dbReference type="Gene3D" id="3.40.50.1820">
    <property type="entry name" value="alpha/beta hydrolase"/>
    <property type="match status" value="1"/>
</dbReference>
<comment type="caution">
    <text evidence="4">The sequence shown here is derived from an EMBL/GenBank/DDBJ whole genome shotgun (WGS) entry which is preliminary data.</text>
</comment>
<dbReference type="EMBL" id="JADBJN010000002">
    <property type="protein sequence ID" value="KAG5679082.1"/>
    <property type="molecule type" value="Genomic_DNA"/>
</dbReference>
<dbReference type="Pfam" id="PF00135">
    <property type="entry name" value="COesterase"/>
    <property type="match status" value="1"/>
</dbReference>
<gene>
    <name evidence="4" type="ORF">PVAND_008677</name>
</gene>
<keyword evidence="2" id="KW-0732">Signal</keyword>
<protein>
    <recommendedName>
        <fullName evidence="3">Carboxylesterase type B domain-containing protein</fullName>
    </recommendedName>
</protein>
<keyword evidence="1" id="KW-0325">Glycoprotein</keyword>
<evidence type="ECO:0000259" key="3">
    <source>
        <dbReference type="Pfam" id="PF00135"/>
    </source>
</evidence>
<dbReference type="OrthoDB" id="408631at2759"/>
<keyword evidence="5" id="KW-1185">Reference proteome</keyword>
<organism evidence="4 5">
    <name type="scientific">Polypedilum vanderplanki</name>
    <name type="common">Sleeping chironomid midge</name>
    <dbReference type="NCBI Taxonomy" id="319348"/>
    <lineage>
        <taxon>Eukaryota</taxon>
        <taxon>Metazoa</taxon>
        <taxon>Ecdysozoa</taxon>
        <taxon>Arthropoda</taxon>
        <taxon>Hexapoda</taxon>
        <taxon>Insecta</taxon>
        <taxon>Pterygota</taxon>
        <taxon>Neoptera</taxon>
        <taxon>Endopterygota</taxon>
        <taxon>Diptera</taxon>
        <taxon>Nematocera</taxon>
        <taxon>Chironomoidea</taxon>
        <taxon>Chironomidae</taxon>
        <taxon>Chironominae</taxon>
        <taxon>Polypedilum</taxon>
        <taxon>Polypedilum</taxon>
    </lineage>
</organism>
<feature type="domain" description="Carboxylesterase type B" evidence="3">
    <location>
        <begin position="49"/>
        <end position="104"/>
    </location>
</feature>
<dbReference type="InterPro" id="IPR029058">
    <property type="entry name" value="AB_hydrolase_fold"/>
</dbReference>
<sequence>MHKVQTSFLLLLIAIIQFEEVLTIVGGRNAKLPPYDDPVVFVNHVGRYSRVEGYFNSATQLYTFRGIRYADPPVRENRFLRPKLKRLKGNVDARKNAPPCPQPDFYGK</sequence>
<dbReference type="Proteomes" id="UP001107558">
    <property type="component" value="Chromosome 2"/>
</dbReference>
<evidence type="ECO:0000256" key="2">
    <source>
        <dbReference type="SAM" id="SignalP"/>
    </source>
</evidence>
<feature type="signal peptide" evidence="2">
    <location>
        <begin position="1"/>
        <end position="23"/>
    </location>
</feature>
<name>A0A9J6CAJ2_POLVA</name>
<accession>A0A9J6CAJ2</accession>
<reference evidence="4" key="1">
    <citation type="submission" date="2021-03" db="EMBL/GenBank/DDBJ databases">
        <title>Chromosome level genome of the anhydrobiotic midge Polypedilum vanderplanki.</title>
        <authorList>
            <person name="Yoshida Y."/>
            <person name="Kikawada T."/>
            <person name="Gusev O."/>
        </authorList>
    </citation>
    <scope>NUCLEOTIDE SEQUENCE</scope>
    <source>
        <strain evidence="4">NIAS01</strain>
        <tissue evidence="4">Whole body or cell culture</tissue>
    </source>
</reference>